<dbReference type="InterPro" id="IPR008256">
    <property type="entry name" value="Peptidase_S1B"/>
</dbReference>
<dbReference type="InterPro" id="IPR008964">
    <property type="entry name" value="Invasin/intimin_cell_adhesion"/>
</dbReference>
<dbReference type="InterPro" id="IPR001254">
    <property type="entry name" value="Trypsin_dom"/>
</dbReference>
<feature type="domain" description="BIG2" evidence="8">
    <location>
        <begin position="558"/>
        <end position="634"/>
    </location>
</feature>
<evidence type="ECO:0000256" key="7">
    <source>
        <dbReference type="RuleBase" id="RU004296"/>
    </source>
</evidence>
<dbReference type="GO" id="GO:0006508">
    <property type="term" value="P:proteolysis"/>
    <property type="evidence" value="ECO:0007669"/>
    <property type="project" value="UniProtKB-KW"/>
</dbReference>
<dbReference type="SMART" id="SM00635">
    <property type="entry name" value="BID_2"/>
    <property type="match status" value="4"/>
</dbReference>
<dbReference type="PRINTS" id="PR00839">
    <property type="entry name" value="V8PROTEASE"/>
</dbReference>
<dbReference type="PANTHER" id="PTHR15462:SF8">
    <property type="entry name" value="SERINE PROTEASE"/>
    <property type="match status" value="1"/>
</dbReference>
<evidence type="ECO:0000256" key="4">
    <source>
        <dbReference type="ARBA" id="ARBA00022801"/>
    </source>
</evidence>
<protein>
    <recommendedName>
        <fullName evidence="7">Serine protease</fullName>
        <ecNumber evidence="7">3.4.21.-</ecNumber>
    </recommendedName>
</protein>
<keyword evidence="5 7" id="KW-0720">Serine protease</keyword>
<gene>
    <name evidence="9" type="ORF">NRIC_35780</name>
</gene>
<evidence type="ECO:0000256" key="2">
    <source>
        <dbReference type="ARBA" id="ARBA00022670"/>
    </source>
</evidence>
<dbReference type="InterPro" id="IPR043504">
    <property type="entry name" value="Peptidase_S1_PA_chymotrypsin"/>
</dbReference>
<feature type="domain" description="BIG2" evidence="8">
    <location>
        <begin position="1509"/>
        <end position="1585"/>
    </location>
</feature>
<comment type="caution">
    <text evidence="9">The sequence shown here is derived from an EMBL/GenBank/DDBJ whole genome shotgun (WGS) entry which is preliminary data.</text>
</comment>
<proteinExistence type="inferred from homology"/>
<feature type="active site" description="Charge relay system" evidence="6">
    <location>
        <position position="89"/>
    </location>
</feature>
<dbReference type="Gene3D" id="2.60.40.1080">
    <property type="match status" value="5"/>
</dbReference>
<evidence type="ECO:0000259" key="8">
    <source>
        <dbReference type="SMART" id="SM00635"/>
    </source>
</evidence>
<feature type="signal peptide" evidence="7">
    <location>
        <begin position="1"/>
        <end position="25"/>
    </location>
</feature>
<dbReference type="Proteomes" id="UP000290567">
    <property type="component" value="Unassembled WGS sequence"/>
</dbReference>
<dbReference type="InterPro" id="IPR050966">
    <property type="entry name" value="Glutamyl_endopeptidase"/>
</dbReference>
<organism evidence="9 10">
    <name type="scientific">Enterococcus florum</name>
    <dbReference type="NCBI Taxonomy" id="2480627"/>
    <lineage>
        <taxon>Bacteria</taxon>
        <taxon>Bacillati</taxon>
        <taxon>Bacillota</taxon>
        <taxon>Bacilli</taxon>
        <taxon>Lactobacillales</taxon>
        <taxon>Enterococcaceae</taxon>
        <taxon>Enterococcus</taxon>
    </lineage>
</organism>
<dbReference type="Gene3D" id="2.40.10.10">
    <property type="entry name" value="Trypsin-like serine proteases"/>
    <property type="match status" value="2"/>
</dbReference>
<feature type="chain" id="PRO_5021038460" description="Serine protease" evidence="7">
    <location>
        <begin position="26"/>
        <end position="1795"/>
    </location>
</feature>
<keyword evidence="2 7" id="KW-0645">Protease</keyword>
<dbReference type="EC" id="3.4.21.-" evidence="7"/>
<dbReference type="Pfam" id="PF00089">
    <property type="entry name" value="Trypsin"/>
    <property type="match status" value="1"/>
</dbReference>
<evidence type="ECO:0000256" key="1">
    <source>
        <dbReference type="ARBA" id="ARBA00008764"/>
    </source>
</evidence>
<dbReference type="SUPFAM" id="SSF50494">
    <property type="entry name" value="Trypsin-like serine proteases"/>
    <property type="match status" value="1"/>
</dbReference>
<feature type="domain" description="BIG2" evidence="8">
    <location>
        <begin position="1594"/>
        <end position="1677"/>
    </location>
</feature>
<evidence type="ECO:0000313" key="9">
    <source>
        <dbReference type="EMBL" id="GCF95687.1"/>
    </source>
</evidence>
<evidence type="ECO:0000256" key="5">
    <source>
        <dbReference type="ARBA" id="ARBA00022825"/>
    </source>
</evidence>
<evidence type="ECO:0000256" key="3">
    <source>
        <dbReference type="ARBA" id="ARBA00022729"/>
    </source>
</evidence>
<dbReference type="InterPro" id="IPR003343">
    <property type="entry name" value="Big_2"/>
</dbReference>
<feature type="domain" description="BIG2" evidence="8">
    <location>
        <begin position="259"/>
        <end position="336"/>
    </location>
</feature>
<keyword evidence="3 7" id="KW-0732">Signal</keyword>
<dbReference type="GO" id="GO:0004252">
    <property type="term" value="F:serine-type endopeptidase activity"/>
    <property type="evidence" value="ECO:0007669"/>
    <property type="project" value="InterPro"/>
</dbReference>
<reference evidence="10" key="1">
    <citation type="submission" date="2019-02" db="EMBL/GenBank/DDBJ databases">
        <title>Draft genome sequence of Enterococcus sp. Gos25-1.</title>
        <authorList>
            <person name="Tanaka N."/>
            <person name="Shiwa Y."/>
            <person name="Fujita N."/>
        </authorList>
    </citation>
    <scope>NUCLEOTIDE SEQUENCE [LARGE SCALE GENOMIC DNA]</scope>
    <source>
        <strain evidence="10">Gos25-1</strain>
    </source>
</reference>
<dbReference type="PANTHER" id="PTHR15462">
    <property type="entry name" value="SERINE PROTEASE"/>
    <property type="match status" value="1"/>
</dbReference>
<keyword evidence="10" id="KW-1185">Reference proteome</keyword>
<sequence length="1795" mass="204143">MKKKMLFGLLVTTVLSVGFTHRVHAEESQLNITPRIIIGDDNREQVPNEQLDQEPYRWTVFLDITYADGTRYYASGAMISKDTVLTCGHALFKSNLNWATDVKVHAGYDGGNNKYYARSTEILGISSWTRGADMDYMPDIAAIKLDRNLGEQTGWFPIQKDVLLQDEITVTGFPGTKNKTMWTDNGVVTKQYRHGIGYNADSDQGNSGCPVYNQNNELVAIHSGALKSTSLGDHNTGTGFTDEVKKVVDYWVTGQADVPVTSVSLSDQQITLEKGSTYQLRETVLPTNAFYKEGKWKSSNTSIATVDYQGRVTAKNKGKATITFATDDQKKEASCEVIVNAVGHVPVEDVQFSYSDEVENEEKGNIFSTRSPTFVPSNATNKEIYYTSSDKDILDMDLKDPYSPRYRKAGTVDIYCHSRDNGKQYKVKTVKVDDHGEDIAWATPIESGITQNGYFYKQSDVDYFKFIPKETKEYTIDGEAFDGKESAELNKYWEFMIWDEKGKHIFTSHNRNFSYSFEAGKTYYLLPRLLKYAHIKDEDYKTNYIFNVFPKGAPTPKPITEIKLSRKKLEIALNEKDSLQVEVTPEDTTYSKNIEWSSSDESVATVNNGEVTGIKEGTAKITAKAMNGITAVCEVKVKKVVIPLEDMTFPYSEKILDVEKGYDFPRYAPTFIPRNATNQEYYYTSSNKKVLDLTDDPLMHKKHKIENLGETEVYCYSESNEKTYKVTTYRVDDHGSSPETATSIASGVSQKAYFYGKNDVDCFKFIPLKTGEYTLDAAVLGEHKDKFNQEWEIVIKDDENNVLSSLRDRYSSCTFEVGKTYYITPKIRRDIGVGWQINYIFDIFPKGSERPKSEAEIVPVERIDRDPYSNLVLNFEKETTVSKPIPHFVPTNASNKQHYYTSSNPDILDLRSDPKFYSNQKLTKSGEADVYCHSEDNGQAYKLATYRVDDHGSKPETATVFKEGISHKGVFYNVKDIDYFKFTPSKSGEYTIDGAVLDDSFKEFYEEYLNREWSFDIKDENDVLIKNFRERYATFNFEAGKTYYIVPKLQRDHGIKEPIRYVFDVFPKGTPRPESEATIVPVEKLDHYSSDRITDIEKGDGLYKINPVVYPSNASNKQYTFKSSNKKILDLTDDPHFTKKYEAKESGDVELLARSEDNDKDYRMTTFRVDDHGKNIATATTMNSAESQNGVFYSVKDVDYFKFNPAETGEYTVDGVIIDQAQEYYLNREWEYLIKDENDVLITTLKGRYSTFNFEAGKTYYIVPKLIRDLGIKVPMKYVFDIFPKGTERPKSDYEYVPVEKIERYYPYYSNNIEKGGGFSVISYKFTPANVSNTRVTYSSSNKKILDFSDDPTFAKSHLATESGEVDLFIHSDDNGEAYNIATFWVDDHGNKPTTTSVVESGITQNGIFYDVNDLDYFKFSPTKSQSYTLDGNITDGQYRENLNRGWQFLIKDENDVLLTTLRGRDSEFTFEAGKNYYVIPKLSSFLGIKDRQSYTLDIYPKGEPKPIPITEIKLDQISLEMDEGTKQTLQATITPDDTTNSKDIEWSSSDDSIATVNNGEITGVKEGKVTITAKTSNGKTATCEVTVNKVVIPVERIELYMYTTDLVKSGEFRQVEAIIHPENATNQEVEWSIADETIATISDKSPGLKKNVSPLKLGSTTVTAKIGDVSSKITVNVVEDAEYLNIDQILEPGEVYETELEFPNVDGKEVRFYGQGYIWIPNAHVDIYDSKKVHYNKDYSHCVFGIGSQSKAGEKVKIRIVNKDRYRSGQIKMKIRAYPFTWQPHPTFVPQIPQ</sequence>
<name>A0A4P5PBX0_9ENTE</name>
<dbReference type="Gene3D" id="2.60.120.380">
    <property type="match status" value="1"/>
</dbReference>
<evidence type="ECO:0000313" key="10">
    <source>
        <dbReference type="Proteomes" id="UP000290567"/>
    </source>
</evidence>
<accession>A0A4P5PBX0</accession>
<dbReference type="EMBL" id="BJCC01000036">
    <property type="protein sequence ID" value="GCF95687.1"/>
    <property type="molecule type" value="Genomic_DNA"/>
</dbReference>
<dbReference type="Pfam" id="PF02368">
    <property type="entry name" value="Big_2"/>
    <property type="match status" value="4"/>
</dbReference>
<evidence type="ECO:0000256" key="6">
    <source>
        <dbReference type="PIRSR" id="PIRSR608256-1"/>
    </source>
</evidence>
<dbReference type="InterPro" id="IPR009003">
    <property type="entry name" value="Peptidase_S1_PA"/>
</dbReference>
<dbReference type="RefSeq" id="WP_175580151.1">
    <property type="nucleotide sequence ID" value="NZ_BJCC01000036.1"/>
</dbReference>
<feature type="active site" description="Charge relay system" evidence="6">
    <location>
        <position position="207"/>
    </location>
</feature>
<feature type="active site" description="Charge relay system" evidence="6">
    <location>
        <position position="133"/>
    </location>
</feature>
<keyword evidence="4 7" id="KW-0378">Hydrolase</keyword>
<dbReference type="SUPFAM" id="SSF49373">
    <property type="entry name" value="Invasin/intimin cell-adhesion fragments"/>
    <property type="match status" value="4"/>
</dbReference>
<comment type="similarity">
    <text evidence="1 7">Belongs to the peptidase S1B family.</text>
</comment>